<comment type="similarity">
    <text evidence="2 6">Belongs to the class-A beta-lactamase family.</text>
</comment>
<dbReference type="Proteomes" id="UP001518989">
    <property type="component" value="Unassembled WGS sequence"/>
</dbReference>
<feature type="signal peptide" evidence="7">
    <location>
        <begin position="1"/>
        <end position="22"/>
    </location>
</feature>
<evidence type="ECO:0000313" key="9">
    <source>
        <dbReference type="EMBL" id="MBO1078935.1"/>
    </source>
</evidence>
<dbReference type="EMBL" id="JACTNG010000003">
    <property type="protein sequence ID" value="MBO1078935.1"/>
    <property type="molecule type" value="Genomic_DNA"/>
</dbReference>
<evidence type="ECO:0000256" key="3">
    <source>
        <dbReference type="ARBA" id="ARBA00012865"/>
    </source>
</evidence>
<name>A0ABS3KPQ2_9PROT</name>
<feature type="domain" description="Beta-lactamase class A catalytic" evidence="8">
    <location>
        <begin position="43"/>
        <end position="258"/>
    </location>
</feature>
<dbReference type="PANTHER" id="PTHR35333">
    <property type="entry name" value="BETA-LACTAMASE"/>
    <property type="match status" value="1"/>
</dbReference>
<dbReference type="SUPFAM" id="SSF56601">
    <property type="entry name" value="beta-lactamase/transpeptidase-like"/>
    <property type="match status" value="1"/>
</dbReference>
<evidence type="ECO:0000256" key="7">
    <source>
        <dbReference type="SAM" id="SignalP"/>
    </source>
</evidence>
<evidence type="ECO:0000256" key="6">
    <source>
        <dbReference type="RuleBase" id="RU361140"/>
    </source>
</evidence>
<evidence type="ECO:0000256" key="4">
    <source>
        <dbReference type="ARBA" id="ARBA00022801"/>
    </source>
</evidence>
<evidence type="ECO:0000313" key="10">
    <source>
        <dbReference type="Proteomes" id="UP001518989"/>
    </source>
</evidence>
<comment type="catalytic activity">
    <reaction evidence="1 6">
        <text>a beta-lactam + H2O = a substituted beta-amino acid</text>
        <dbReference type="Rhea" id="RHEA:20401"/>
        <dbReference type="ChEBI" id="CHEBI:15377"/>
        <dbReference type="ChEBI" id="CHEBI:35627"/>
        <dbReference type="ChEBI" id="CHEBI:140347"/>
        <dbReference type="EC" id="3.5.2.6"/>
    </reaction>
</comment>
<organism evidence="9 10">
    <name type="scientific">Roseomonas haemaphysalidis</name>
    <dbReference type="NCBI Taxonomy" id="2768162"/>
    <lineage>
        <taxon>Bacteria</taxon>
        <taxon>Pseudomonadati</taxon>
        <taxon>Pseudomonadota</taxon>
        <taxon>Alphaproteobacteria</taxon>
        <taxon>Acetobacterales</taxon>
        <taxon>Roseomonadaceae</taxon>
        <taxon>Roseomonas</taxon>
    </lineage>
</organism>
<dbReference type="PANTHER" id="PTHR35333:SF3">
    <property type="entry name" value="BETA-LACTAMASE-TYPE TRANSPEPTIDASE FOLD CONTAINING PROTEIN"/>
    <property type="match status" value="1"/>
</dbReference>
<dbReference type="NCBIfam" id="NF033103">
    <property type="entry name" value="bla_class_A"/>
    <property type="match status" value="1"/>
</dbReference>
<evidence type="ECO:0000256" key="2">
    <source>
        <dbReference type="ARBA" id="ARBA00009009"/>
    </source>
</evidence>
<reference evidence="9 10" key="1">
    <citation type="submission" date="2020-09" db="EMBL/GenBank/DDBJ databases">
        <title>Roseomonas.</title>
        <authorList>
            <person name="Zhu W."/>
        </authorList>
    </citation>
    <scope>NUCLEOTIDE SEQUENCE [LARGE SCALE GENOMIC DNA]</scope>
    <source>
        <strain evidence="9 10">573</strain>
    </source>
</reference>
<gene>
    <name evidence="9" type="primary">bla</name>
    <name evidence="9" type="ORF">IAI61_07825</name>
</gene>
<keyword evidence="5 6" id="KW-0046">Antibiotic resistance</keyword>
<dbReference type="Pfam" id="PF13354">
    <property type="entry name" value="Beta-lactamase2"/>
    <property type="match status" value="1"/>
</dbReference>
<dbReference type="PROSITE" id="PS00146">
    <property type="entry name" value="BETA_LACTAMASE_A"/>
    <property type="match status" value="1"/>
</dbReference>
<protein>
    <recommendedName>
        <fullName evidence="3 6">Beta-lactamase</fullName>
        <ecNumber evidence="3 6">3.5.2.6</ecNumber>
    </recommendedName>
</protein>
<comment type="caution">
    <text evidence="9">The sequence shown here is derived from an EMBL/GenBank/DDBJ whole genome shotgun (WGS) entry which is preliminary data.</text>
</comment>
<dbReference type="EC" id="3.5.2.6" evidence="3 6"/>
<dbReference type="PRINTS" id="PR00118">
    <property type="entry name" value="BLACTAMASEA"/>
</dbReference>
<dbReference type="InterPro" id="IPR023650">
    <property type="entry name" value="Beta-lactam_class-A_AS"/>
</dbReference>
<dbReference type="RefSeq" id="WP_207416360.1">
    <property type="nucleotide sequence ID" value="NZ_CP061177.1"/>
</dbReference>
<dbReference type="InterPro" id="IPR000871">
    <property type="entry name" value="Beta-lactam_class-A"/>
</dbReference>
<accession>A0ABS3KPQ2</accession>
<sequence>MINRRQWLGGALLALGAKRAWAQGGLAADFARIERQIGGRLGVAVLGTGGRVGHRVDERFPLGSTYKLLAAAGVLARVDAGQDRLDRRIRFSRADLVTYSPATEQHAGGPGMTLDAVCEAAMILSDNTAGNLLFDALGGPAGLTAWLRGLGDGMTRLDRIETALNEATPGDPRDTTSPAAMLGNLQKLLLGDALSAASRDRLAGWLRNNRTGDARLRARLPPGWQAGEKTGTSSHGTSNDVGLLWPPGGGKPVLVAAFITECPAPPARRDAALAEVGALVAAAA</sequence>
<keyword evidence="4 6" id="KW-0378">Hydrolase</keyword>
<dbReference type="Gene3D" id="3.40.710.10">
    <property type="entry name" value="DD-peptidase/beta-lactamase superfamily"/>
    <property type="match status" value="1"/>
</dbReference>
<dbReference type="InterPro" id="IPR012338">
    <property type="entry name" value="Beta-lactam/transpept-like"/>
</dbReference>
<proteinExistence type="inferred from homology"/>
<keyword evidence="10" id="KW-1185">Reference proteome</keyword>
<evidence type="ECO:0000256" key="1">
    <source>
        <dbReference type="ARBA" id="ARBA00001526"/>
    </source>
</evidence>
<keyword evidence="7" id="KW-0732">Signal</keyword>
<dbReference type="InterPro" id="IPR045155">
    <property type="entry name" value="Beta-lactam_cat"/>
</dbReference>
<evidence type="ECO:0000259" key="8">
    <source>
        <dbReference type="Pfam" id="PF13354"/>
    </source>
</evidence>
<feature type="chain" id="PRO_5045127751" description="Beta-lactamase" evidence="7">
    <location>
        <begin position="23"/>
        <end position="284"/>
    </location>
</feature>
<evidence type="ECO:0000256" key="5">
    <source>
        <dbReference type="ARBA" id="ARBA00023251"/>
    </source>
</evidence>